<keyword evidence="1" id="KW-0472">Membrane</keyword>
<accession>A0ABX6A466</accession>
<organism evidence="2 3">
    <name type="scientific">Dermabacter vaginalis</name>
    <dbReference type="NCBI Taxonomy" id="1630135"/>
    <lineage>
        <taxon>Bacteria</taxon>
        <taxon>Bacillati</taxon>
        <taxon>Actinomycetota</taxon>
        <taxon>Actinomycetes</taxon>
        <taxon>Micrococcales</taxon>
        <taxon>Dermabacteraceae</taxon>
        <taxon>Dermabacter</taxon>
    </lineage>
</organism>
<protein>
    <submittedName>
        <fullName evidence="2">Uncharacterized protein</fullName>
    </submittedName>
</protein>
<dbReference type="RefSeq" id="WP_150332883.1">
    <property type="nucleotide sequence ID" value="NZ_CP044108.1"/>
</dbReference>
<dbReference type="Proteomes" id="UP000323865">
    <property type="component" value="Chromosome"/>
</dbReference>
<gene>
    <name evidence="2" type="ORF">FOB48_03250</name>
</gene>
<keyword evidence="1" id="KW-0812">Transmembrane</keyword>
<evidence type="ECO:0000313" key="3">
    <source>
        <dbReference type="Proteomes" id="UP000323865"/>
    </source>
</evidence>
<name>A0ABX6A466_9MICO</name>
<keyword evidence="1" id="KW-1133">Transmembrane helix</keyword>
<evidence type="ECO:0000256" key="1">
    <source>
        <dbReference type="SAM" id="Phobius"/>
    </source>
</evidence>
<keyword evidence="3" id="KW-1185">Reference proteome</keyword>
<feature type="transmembrane region" description="Helical" evidence="1">
    <location>
        <begin position="113"/>
        <end position="133"/>
    </location>
</feature>
<dbReference type="EMBL" id="CP044108">
    <property type="protein sequence ID" value="QEU11409.1"/>
    <property type="molecule type" value="Genomic_DNA"/>
</dbReference>
<feature type="transmembrane region" description="Helical" evidence="1">
    <location>
        <begin position="84"/>
        <end position="101"/>
    </location>
</feature>
<feature type="transmembrane region" description="Helical" evidence="1">
    <location>
        <begin position="55"/>
        <end position="77"/>
    </location>
</feature>
<proteinExistence type="predicted"/>
<sequence>MARRLRRTALVFYVPILVLMLFSTWPRAVLISELGSNYDIKVVRSPWIDPLLFGSFHNPFAIAAFVLTLLSTVILIVTMKIERHTPLIVPIMTLAAAALGFHALMQEAPNDDVVLMLVGLVIAAGLTYASWLVEKAKLEESVEVAE</sequence>
<evidence type="ECO:0000313" key="2">
    <source>
        <dbReference type="EMBL" id="QEU11409.1"/>
    </source>
</evidence>
<reference evidence="2 3" key="1">
    <citation type="submission" date="2019-09" db="EMBL/GenBank/DDBJ databases">
        <title>FDA dAtabase for Regulatory Grade micrObial Sequences (FDA-ARGOS): Supporting development and validation of Infectious Disease Dx tests.</title>
        <authorList>
            <person name="Sciortino C."/>
            <person name="Tallon L."/>
            <person name="Sadzewicz L."/>
            <person name="Vavikolanu K."/>
            <person name="Mehta A."/>
            <person name="Aluvathingal J."/>
            <person name="Nadendla S."/>
            <person name="Nandy P."/>
            <person name="Geyer C."/>
            <person name="Yan Y."/>
            <person name="Sichtig H."/>
        </authorList>
    </citation>
    <scope>NUCLEOTIDE SEQUENCE [LARGE SCALE GENOMIC DNA]</scope>
    <source>
        <strain evidence="2 3">FDAARGOS_640</strain>
    </source>
</reference>